<gene>
    <name evidence="2" type="ORF">UT12_C0010G0029</name>
</gene>
<reference evidence="2 3" key="1">
    <citation type="journal article" date="2015" name="Nature">
        <title>rRNA introns, odd ribosomes, and small enigmatic genomes across a large radiation of phyla.</title>
        <authorList>
            <person name="Brown C.T."/>
            <person name="Hug L.A."/>
            <person name="Thomas B.C."/>
            <person name="Sharon I."/>
            <person name="Castelle C.J."/>
            <person name="Singh A."/>
            <person name="Wilkins M.J."/>
            <person name="Williams K.H."/>
            <person name="Banfield J.F."/>
        </authorList>
    </citation>
    <scope>NUCLEOTIDE SEQUENCE [LARGE SCALE GENOMIC DNA]</scope>
</reference>
<name>A0A0G0LCF6_9BACT</name>
<dbReference type="Proteomes" id="UP000034893">
    <property type="component" value="Unassembled WGS sequence"/>
</dbReference>
<evidence type="ECO:0000313" key="2">
    <source>
        <dbReference type="EMBL" id="KKQ89658.1"/>
    </source>
</evidence>
<protein>
    <submittedName>
        <fullName evidence="2">Uncharacterized protein</fullName>
    </submittedName>
</protein>
<organism evidence="2 3">
    <name type="scientific">Candidatus Curtissbacteria bacterium GW2011_GWC2_38_9</name>
    <dbReference type="NCBI Taxonomy" id="1618414"/>
    <lineage>
        <taxon>Bacteria</taxon>
        <taxon>Candidatus Curtissiibacteriota</taxon>
    </lineage>
</organism>
<dbReference type="EMBL" id="LBVP01000010">
    <property type="protein sequence ID" value="KKQ89658.1"/>
    <property type="molecule type" value="Genomic_DNA"/>
</dbReference>
<feature type="transmembrane region" description="Helical" evidence="1">
    <location>
        <begin position="139"/>
        <end position="161"/>
    </location>
</feature>
<feature type="transmembrane region" description="Helical" evidence="1">
    <location>
        <begin position="98"/>
        <end position="119"/>
    </location>
</feature>
<proteinExistence type="predicted"/>
<accession>A0A0G0LCF6</accession>
<dbReference type="PATRIC" id="fig|1618414.3.peg.331"/>
<evidence type="ECO:0000256" key="1">
    <source>
        <dbReference type="SAM" id="Phobius"/>
    </source>
</evidence>
<sequence length="173" mass="19298">MARTISTVLIFAAAFGFVEAAVVVYLRHLLGIGFTPPHIDRSEILFLTPGVAFLEPQTAVKIIADTQILNIERMREAATLVMLATIGGLAGKKLLDKIAFFFLAFGIWDIFYYIFLKLTIGWPKTFADLDIFFLLPTPWVGPVLVPIAISLVLIIGSLLYLMRKQSRVKINSR</sequence>
<keyword evidence="1" id="KW-1133">Transmembrane helix</keyword>
<keyword evidence="1" id="KW-0472">Membrane</keyword>
<evidence type="ECO:0000313" key="3">
    <source>
        <dbReference type="Proteomes" id="UP000034893"/>
    </source>
</evidence>
<keyword evidence="1" id="KW-0812">Transmembrane</keyword>
<comment type="caution">
    <text evidence="2">The sequence shown here is derived from an EMBL/GenBank/DDBJ whole genome shotgun (WGS) entry which is preliminary data.</text>
</comment>
<dbReference type="AlphaFoldDB" id="A0A0G0LCF6"/>